<evidence type="ECO:0000313" key="3">
    <source>
        <dbReference type="Proteomes" id="UP000233100"/>
    </source>
</evidence>
<accession>A0A7N9IEA6</accession>
<name>A0A7N9IEA6_MACFA</name>
<reference evidence="2 3" key="1">
    <citation type="submission" date="2013-03" db="EMBL/GenBank/DDBJ databases">
        <authorList>
            <person name="Warren W."/>
            <person name="Wilson R.K."/>
        </authorList>
    </citation>
    <scope>NUCLEOTIDE SEQUENCE</scope>
</reference>
<proteinExistence type="predicted"/>
<dbReference type="PANTHER" id="PTHR12138">
    <property type="entry name" value="PRIMATE-EXPANDED PROTEIN FAMILY"/>
    <property type="match status" value="1"/>
</dbReference>
<feature type="transmembrane region" description="Helical" evidence="1">
    <location>
        <begin position="6"/>
        <end position="28"/>
    </location>
</feature>
<sequence>MLGPSAWYALLSLLLHPFLVPANIFFFFETESHSVSRLECGGAILAHCNLHLPGLSDSPDSAPRVAGTTGTCHHAQLIFVFLVEMGFHHVGQDGLDLLTS</sequence>
<reference evidence="2" key="3">
    <citation type="submission" date="2025-09" db="UniProtKB">
        <authorList>
            <consortium name="Ensembl"/>
        </authorList>
    </citation>
    <scope>IDENTIFICATION</scope>
</reference>
<dbReference type="Proteomes" id="UP000233100">
    <property type="component" value="Chromosome 16"/>
</dbReference>
<keyword evidence="1" id="KW-0472">Membrane</keyword>
<organism evidence="2 3">
    <name type="scientific">Macaca fascicularis</name>
    <name type="common">Crab-eating macaque</name>
    <name type="synonym">Cynomolgus monkey</name>
    <dbReference type="NCBI Taxonomy" id="9541"/>
    <lineage>
        <taxon>Eukaryota</taxon>
        <taxon>Metazoa</taxon>
        <taxon>Chordata</taxon>
        <taxon>Craniata</taxon>
        <taxon>Vertebrata</taxon>
        <taxon>Euteleostomi</taxon>
        <taxon>Mammalia</taxon>
        <taxon>Eutheria</taxon>
        <taxon>Euarchontoglires</taxon>
        <taxon>Primates</taxon>
        <taxon>Haplorrhini</taxon>
        <taxon>Catarrhini</taxon>
        <taxon>Cercopithecidae</taxon>
        <taxon>Cercopithecinae</taxon>
        <taxon>Macaca</taxon>
    </lineage>
</organism>
<keyword evidence="3" id="KW-1185">Reference proteome</keyword>
<evidence type="ECO:0000256" key="1">
    <source>
        <dbReference type="SAM" id="Phobius"/>
    </source>
</evidence>
<protein>
    <submittedName>
        <fullName evidence="2">Uncharacterized protein</fullName>
    </submittedName>
</protein>
<dbReference type="AlphaFoldDB" id="A0A7N9IEA6"/>
<keyword evidence="1" id="KW-1133">Transmembrane helix</keyword>
<evidence type="ECO:0000313" key="2">
    <source>
        <dbReference type="Ensembl" id="ENSMFAP00000056654.1"/>
    </source>
</evidence>
<dbReference type="Ensembl" id="ENSMFAT00000101258.1">
    <property type="protein sequence ID" value="ENSMFAP00000056654.1"/>
    <property type="gene ID" value="ENSMFAG00000062343.1"/>
</dbReference>
<dbReference type="GeneTree" id="ENSGT01150000286943"/>
<reference evidence="2" key="2">
    <citation type="submission" date="2025-08" db="UniProtKB">
        <authorList>
            <consortium name="Ensembl"/>
        </authorList>
    </citation>
    <scope>IDENTIFICATION</scope>
</reference>
<dbReference type="PANTHER" id="PTHR12138:SF152">
    <property type="entry name" value="C2H2-TYPE DOMAIN-CONTAINING PROTEIN"/>
    <property type="match status" value="1"/>
</dbReference>
<dbReference type="PRINTS" id="PR02045">
    <property type="entry name" value="F138DOMAIN"/>
</dbReference>
<keyword evidence="1" id="KW-0812">Transmembrane</keyword>